<reference evidence="3" key="1">
    <citation type="submission" date="2021-01" db="UniProtKB">
        <authorList>
            <consortium name="EnsemblMetazoa"/>
        </authorList>
    </citation>
    <scope>IDENTIFICATION</scope>
</reference>
<protein>
    <submittedName>
        <fullName evidence="3">Uncharacterized protein</fullName>
    </submittedName>
</protein>
<keyword evidence="2" id="KW-1133">Transmembrane helix</keyword>
<feature type="region of interest" description="Disordered" evidence="1">
    <location>
        <begin position="1"/>
        <end position="60"/>
    </location>
</feature>
<name>A0A7M7K1W1_VARDE</name>
<feature type="compositionally biased region" description="Low complexity" evidence="1">
    <location>
        <begin position="47"/>
        <end position="57"/>
    </location>
</feature>
<evidence type="ECO:0000313" key="3">
    <source>
        <dbReference type="EnsemblMetazoa" id="XP_022660494"/>
    </source>
</evidence>
<dbReference type="EnsemblMetazoa" id="XM_022804759">
    <property type="protein sequence ID" value="XP_022660494"/>
    <property type="gene ID" value="LOC111250085"/>
</dbReference>
<dbReference type="KEGG" id="vde:111250085"/>
<evidence type="ECO:0000256" key="1">
    <source>
        <dbReference type="SAM" id="MobiDB-lite"/>
    </source>
</evidence>
<evidence type="ECO:0000313" key="4">
    <source>
        <dbReference type="Proteomes" id="UP000594260"/>
    </source>
</evidence>
<keyword evidence="4" id="KW-1185">Reference proteome</keyword>
<sequence length="358" mass="38932">MTQRKAEKILIETGETTGFDENFGISDLQPVEETDSFSPNVPEIQNAPSAESPSSESPAKKTAEMGAVAAGQKFNKKMYIIGGVVVVIIIAVVVFLFIGGSSKKTEPKSTRPLRPSGHVGACAIVKMNDTDGVLMMQHNVSIIESELKKPNIEGLVYEYAAKMSVPQESAEEKDGTNFIAFVFPSTAKTSTIIYRFGSCSSGKTLPIVEHEFGAGNMPNREALEGVVPKAKQSGNFDCTLESLPIDGANQKVLTLTMLAEFDFLHKKFQVKKCASTYSSCATVYSIADSGLKPQENMPILIIPSWKEVKYFPHKGKPMDLAGYGSPLQDTPIKILRSEITDCIERYKEADGTTKAKIL</sequence>
<dbReference type="RefSeq" id="XP_022660495.1">
    <property type="nucleotide sequence ID" value="XM_022804760.1"/>
</dbReference>
<dbReference type="Proteomes" id="UP000594260">
    <property type="component" value="Unplaced"/>
</dbReference>
<dbReference type="GeneID" id="111250085"/>
<feature type="compositionally biased region" description="Basic and acidic residues" evidence="1">
    <location>
        <begin position="1"/>
        <end position="10"/>
    </location>
</feature>
<accession>A0A7M7K1W1</accession>
<organism evidence="3 4">
    <name type="scientific">Varroa destructor</name>
    <name type="common">Honeybee mite</name>
    <dbReference type="NCBI Taxonomy" id="109461"/>
    <lineage>
        <taxon>Eukaryota</taxon>
        <taxon>Metazoa</taxon>
        <taxon>Ecdysozoa</taxon>
        <taxon>Arthropoda</taxon>
        <taxon>Chelicerata</taxon>
        <taxon>Arachnida</taxon>
        <taxon>Acari</taxon>
        <taxon>Parasitiformes</taxon>
        <taxon>Mesostigmata</taxon>
        <taxon>Gamasina</taxon>
        <taxon>Dermanyssoidea</taxon>
        <taxon>Varroidae</taxon>
        <taxon>Varroa</taxon>
    </lineage>
</organism>
<dbReference type="EnsemblMetazoa" id="XM_022804760">
    <property type="protein sequence ID" value="XP_022660495"/>
    <property type="gene ID" value="LOC111250085"/>
</dbReference>
<dbReference type="InParanoid" id="A0A7M7K1W1"/>
<keyword evidence="2" id="KW-0812">Transmembrane</keyword>
<feature type="transmembrane region" description="Helical" evidence="2">
    <location>
        <begin position="79"/>
        <end position="99"/>
    </location>
</feature>
<keyword evidence="2" id="KW-0472">Membrane</keyword>
<dbReference type="AlphaFoldDB" id="A0A7M7K1W1"/>
<dbReference type="OrthoDB" id="6536585at2759"/>
<proteinExistence type="predicted"/>
<evidence type="ECO:0000256" key="2">
    <source>
        <dbReference type="SAM" id="Phobius"/>
    </source>
</evidence>
<dbReference type="RefSeq" id="XP_022660494.1">
    <property type="nucleotide sequence ID" value="XM_022804759.1"/>
</dbReference>